<keyword evidence="4" id="KW-0804">Transcription</keyword>
<evidence type="ECO:0000256" key="7">
    <source>
        <dbReference type="PROSITE-ProRule" id="PRU00089"/>
    </source>
</evidence>
<dbReference type="GO" id="GO:0009653">
    <property type="term" value="P:anatomical structure morphogenesis"/>
    <property type="evidence" value="ECO:0007669"/>
    <property type="project" value="TreeGrafter"/>
</dbReference>
<dbReference type="PRINTS" id="PR00053">
    <property type="entry name" value="FORKHEAD"/>
</dbReference>
<dbReference type="KEGG" id="hazt:108677215"/>
<dbReference type="GO" id="GO:0030154">
    <property type="term" value="P:cell differentiation"/>
    <property type="evidence" value="ECO:0007669"/>
    <property type="project" value="TreeGrafter"/>
</dbReference>
<reference evidence="11" key="1">
    <citation type="submission" date="2025-08" db="UniProtKB">
        <authorList>
            <consortium name="RefSeq"/>
        </authorList>
    </citation>
    <scope>IDENTIFICATION</scope>
    <source>
        <tissue evidence="11">Whole organism</tissue>
    </source>
</reference>
<dbReference type="PROSITE" id="PS50039">
    <property type="entry name" value="FORK_HEAD_3"/>
    <property type="match status" value="1"/>
</dbReference>
<protein>
    <submittedName>
        <fullName evidence="11">Fork head domain-containing protein FD5-like</fullName>
    </submittedName>
</protein>
<comment type="function">
    <text evidence="6">Involved in development during embryogenesis.</text>
</comment>
<dbReference type="PANTHER" id="PTHR11829">
    <property type="entry name" value="FORKHEAD BOX PROTEIN"/>
    <property type="match status" value="1"/>
</dbReference>
<feature type="DNA-binding region" description="Fork-head" evidence="7">
    <location>
        <begin position="13"/>
        <end position="107"/>
    </location>
</feature>
<dbReference type="GeneID" id="108677215"/>
<dbReference type="InterPro" id="IPR018122">
    <property type="entry name" value="TF_fork_head_CS_1"/>
</dbReference>
<gene>
    <name evidence="11" type="primary">LOC108677215</name>
</gene>
<evidence type="ECO:0000256" key="2">
    <source>
        <dbReference type="ARBA" id="ARBA00023015"/>
    </source>
</evidence>
<dbReference type="GO" id="GO:0000978">
    <property type="term" value="F:RNA polymerase II cis-regulatory region sequence-specific DNA binding"/>
    <property type="evidence" value="ECO:0007669"/>
    <property type="project" value="TreeGrafter"/>
</dbReference>
<dbReference type="OrthoDB" id="5954824at2759"/>
<comment type="subcellular location">
    <subcellularLocation>
        <location evidence="1 7">Nucleus</location>
    </subcellularLocation>
</comment>
<dbReference type="RefSeq" id="XP_018020893.1">
    <property type="nucleotide sequence ID" value="XM_018165404.2"/>
</dbReference>
<dbReference type="SUPFAM" id="SSF46785">
    <property type="entry name" value="Winged helix' DNA-binding domain"/>
    <property type="match status" value="1"/>
</dbReference>
<dbReference type="PANTHER" id="PTHR11829:SF377">
    <property type="entry name" value="FORK HEAD DOMAIN-CONTAINING PROTEIN FD4-RELATED"/>
    <property type="match status" value="1"/>
</dbReference>
<dbReference type="GO" id="GO:0000981">
    <property type="term" value="F:DNA-binding transcription factor activity, RNA polymerase II-specific"/>
    <property type="evidence" value="ECO:0007669"/>
    <property type="project" value="TreeGrafter"/>
</dbReference>
<organism evidence="10 11">
    <name type="scientific">Hyalella azteca</name>
    <name type="common">Amphipod</name>
    <dbReference type="NCBI Taxonomy" id="294128"/>
    <lineage>
        <taxon>Eukaryota</taxon>
        <taxon>Metazoa</taxon>
        <taxon>Ecdysozoa</taxon>
        <taxon>Arthropoda</taxon>
        <taxon>Crustacea</taxon>
        <taxon>Multicrustacea</taxon>
        <taxon>Malacostraca</taxon>
        <taxon>Eumalacostraca</taxon>
        <taxon>Peracarida</taxon>
        <taxon>Amphipoda</taxon>
        <taxon>Senticaudata</taxon>
        <taxon>Talitrida</taxon>
        <taxon>Talitroidea</taxon>
        <taxon>Hyalellidae</taxon>
        <taxon>Hyalella</taxon>
    </lineage>
</organism>
<sequence length="436" mass="47943">MPRPTRESYGDQKPPYSYISLTAMAIWNSPEKMCTLADIYKFITDGFPYYRKNTQRWQNSLRHNLSFNDCFIKIPRRPDRPGKGAYWTLHPSAMNMFENGSFLRRRKRFKITKPEKDALEAGLQQLNGGPINCMETNRCPGETLLSSPVPSTALPTSHTKIAFNVETLAASDAKSPKPRVSLPSISPGQFQIGLSPNLFSPPSLQHRPILYSPSEIYPTPTSVGFYSSLYPPPPLPPPQFHHVQSYLPSPPTSLHHLYAAAMAATMSPSLAPSIPLRPTALHMPPITLASLSALGSPFSGVPFRPQAILSRPCYPGMPPNSAAARFLSANSPPHSPPANLASLASLMSAHTRAQELDEDEQILIDDYEEEDAGQKMVSDMVSKLRASIEYGDEVDKRRLNKTITPPLSDVADITEPESRPAKGEVLASTSPTARSV</sequence>
<feature type="compositionally biased region" description="Polar residues" evidence="8">
    <location>
        <begin position="427"/>
        <end position="436"/>
    </location>
</feature>
<dbReference type="GO" id="GO:0005634">
    <property type="term" value="C:nucleus"/>
    <property type="evidence" value="ECO:0007669"/>
    <property type="project" value="UniProtKB-SubCell"/>
</dbReference>
<dbReference type="InterPro" id="IPR050211">
    <property type="entry name" value="FOX_domain-containing"/>
</dbReference>
<evidence type="ECO:0000256" key="5">
    <source>
        <dbReference type="ARBA" id="ARBA00023242"/>
    </source>
</evidence>
<dbReference type="PROSITE" id="PS00657">
    <property type="entry name" value="FORK_HEAD_1"/>
    <property type="match status" value="1"/>
</dbReference>
<proteinExistence type="predicted"/>
<evidence type="ECO:0000256" key="3">
    <source>
        <dbReference type="ARBA" id="ARBA00023125"/>
    </source>
</evidence>
<keyword evidence="5 7" id="KW-0539">Nucleus</keyword>
<dbReference type="InterPro" id="IPR001766">
    <property type="entry name" value="Fork_head_dom"/>
</dbReference>
<name>A0A8B7P4B2_HYAAZ</name>
<evidence type="ECO:0000256" key="8">
    <source>
        <dbReference type="SAM" id="MobiDB-lite"/>
    </source>
</evidence>
<dbReference type="Proteomes" id="UP000694843">
    <property type="component" value="Unplaced"/>
</dbReference>
<dbReference type="InterPro" id="IPR036390">
    <property type="entry name" value="WH_DNA-bd_sf"/>
</dbReference>
<dbReference type="AlphaFoldDB" id="A0A8B7P4B2"/>
<dbReference type="FunFam" id="1.10.10.10:FF:000082">
    <property type="entry name" value="forkhead box protein B2"/>
    <property type="match status" value="1"/>
</dbReference>
<evidence type="ECO:0000313" key="11">
    <source>
        <dbReference type="RefSeq" id="XP_018020893.1"/>
    </source>
</evidence>
<evidence type="ECO:0000259" key="9">
    <source>
        <dbReference type="PROSITE" id="PS50039"/>
    </source>
</evidence>
<evidence type="ECO:0000256" key="1">
    <source>
        <dbReference type="ARBA" id="ARBA00004123"/>
    </source>
</evidence>
<evidence type="ECO:0000256" key="6">
    <source>
        <dbReference type="ARBA" id="ARBA00060234"/>
    </source>
</evidence>
<evidence type="ECO:0000313" key="10">
    <source>
        <dbReference type="Proteomes" id="UP000694843"/>
    </source>
</evidence>
<dbReference type="Pfam" id="PF00250">
    <property type="entry name" value="Forkhead"/>
    <property type="match status" value="1"/>
</dbReference>
<keyword evidence="3 7" id="KW-0238">DNA-binding</keyword>
<feature type="region of interest" description="Disordered" evidence="8">
    <location>
        <begin position="397"/>
        <end position="436"/>
    </location>
</feature>
<evidence type="ECO:0000256" key="4">
    <source>
        <dbReference type="ARBA" id="ARBA00023163"/>
    </source>
</evidence>
<dbReference type="PROSITE" id="PS00658">
    <property type="entry name" value="FORK_HEAD_2"/>
    <property type="match status" value="1"/>
</dbReference>
<keyword evidence="10" id="KW-1185">Reference proteome</keyword>
<dbReference type="Gene3D" id="1.10.10.10">
    <property type="entry name" value="Winged helix-like DNA-binding domain superfamily/Winged helix DNA-binding domain"/>
    <property type="match status" value="1"/>
</dbReference>
<dbReference type="InterPro" id="IPR036388">
    <property type="entry name" value="WH-like_DNA-bd_sf"/>
</dbReference>
<dbReference type="SMART" id="SM00339">
    <property type="entry name" value="FH"/>
    <property type="match status" value="1"/>
</dbReference>
<feature type="domain" description="Fork-head" evidence="9">
    <location>
        <begin position="13"/>
        <end position="107"/>
    </location>
</feature>
<keyword evidence="2" id="KW-0805">Transcription regulation</keyword>
<dbReference type="InterPro" id="IPR030456">
    <property type="entry name" value="TF_fork_head_CS_2"/>
</dbReference>
<accession>A0A8B7P4B2</accession>